<evidence type="ECO:0000313" key="1">
    <source>
        <dbReference type="EMBL" id="KAJ3622591.1"/>
    </source>
</evidence>
<dbReference type="EMBL" id="JALNTZ010001871">
    <property type="protein sequence ID" value="KAJ3622591.1"/>
    <property type="molecule type" value="Genomic_DNA"/>
</dbReference>
<accession>A0AA38HIW2</accession>
<evidence type="ECO:0000313" key="2">
    <source>
        <dbReference type="Proteomes" id="UP001168821"/>
    </source>
</evidence>
<dbReference type="AlphaFoldDB" id="A0AA38HIW2"/>
<proteinExistence type="predicted"/>
<gene>
    <name evidence="1" type="ORF">Zmor_004477</name>
</gene>
<organism evidence="1 2">
    <name type="scientific">Zophobas morio</name>
    <dbReference type="NCBI Taxonomy" id="2755281"/>
    <lineage>
        <taxon>Eukaryota</taxon>
        <taxon>Metazoa</taxon>
        <taxon>Ecdysozoa</taxon>
        <taxon>Arthropoda</taxon>
        <taxon>Hexapoda</taxon>
        <taxon>Insecta</taxon>
        <taxon>Pterygota</taxon>
        <taxon>Neoptera</taxon>
        <taxon>Endopterygota</taxon>
        <taxon>Coleoptera</taxon>
        <taxon>Polyphaga</taxon>
        <taxon>Cucujiformia</taxon>
        <taxon>Tenebrionidae</taxon>
        <taxon>Zophobas</taxon>
    </lineage>
</organism>
<sequence>MYNVTETHKTLPKEIIHERTKENRTLETNNQDTWLQGQDRSLNAIENSGEKEQQFKIPESNKRCKPTSFIHHSETKKLKANDYQLAITYLTFNEAKNANDKNFYMRAAKNELLSITHHKGFTIIPIENISQQKPF</sequence>
<comment type="caution">
    <text evidence="1">The sequence shown here is derived from an EMBL/GenBank/DDBJ whole genome shotgun (WGS) entry which is preliminary data.</text>
</comment>
<keyword evidence="2" id="KW-1185">Reference proteome</keyword>
<name>A0AA38HIW2_9CUCU</name>
<dbReference type="Proteomes" id="UP001168821">
    <property type="component" value="Unassembled WGS sequence"/>
</dbReference>
<protein>
    <submittedName>
        <fullName evidence="1">Uncharacterized protein</fullName>
    </submittedName>
</protein>
<reference evidence="1" key="1">
    <citation type="journal article" date="2023" name="G3 (Bethesda)">
        <title>Whole genome assemblies of Zophobas morio and Tenebrio molitor.</title>
        <authorList>
            <person name="Kaur S."/>
            <person name="Stinson S.A."/>
            <person name="diCenzo G.C."/>
        </authorList>
    </citation>
    <scope>NUCLEOTIDE SEQUENCE</scope>
    <source>
        <strain evidence="1">QUZm001</strain>
    </source>
</reference>